<accession>A0A086Z0Y7</accession>
<proteinExistence type="predicted"/>
<protein>
    <submittedName>
        <fullName evidence="1">Aldose 1-epimerase family protein</fullName>
        <ecNumber evidence="1">5.1.3.3</ecNumber>
    </submittedName>
</protein>
<evidence type="ECO:0000313" key="2">
    <source>
        <dbReference type="Proteomes" id="UP000029015"/>
    </source>
</evidence>
<dbReference type="SUPFAM" id="SSF74650">
    <property type="entry name" value="Galactose mutarotase-like"/>
    <property type="match status" value="1"/>
</dbReference>
<dbReference type="GO" id="GO:0004034">
    <property type="term" value="F:aldose 1-epimerase activity"/>
    <property type="evidence" value="ECO:0007669"/>
    <property type="project" value="UniProtKB-EC"/>
</dbReference>
<gene>
    <name evidence="1" type="ORF">BACT_0889</name>
</gene>
<sequence length="319" mass="35600">MSEDAKQAVMPRTGQQYSISHGDYQAIVTQQGATLRVLRYRGKDLIASFRQDQAIPCSNGCVLVPFPNRIEDGEYRFDGKTYHMPIDEHERGTAIHGYGYRYYWQLDELSESSVSLSWRTPSLPYYPFDLLVTVSYVLDEDGLTMIVSAKNQGGERAPWAFGIHPWLSNGQDHRGDAIQADNEACSLLVPCRTHVRVNDRLIPTGEETVQGDYDLTDGPSLKGRSFDDAWCDPQRDRQGRSAAVLTRPDGIRLTLWGDKTINAWQVCTGTGFDASFRPAGVAVEPMTAYANAFRTGKDLVALEPGQTYTTQVGYRAEQA</sequence>
<dbReference type="EC" id="5.1.3.3" evidence="1"/>
<dbReference type="CDD" id="cd09022">
    <property type="entry name" value="Aldose_epim_Ec_YihR"/>
    <property type="match status" value="1"/>
</dbReference>
<dbReference type="InterPro" id="IPR011013">
    <property type="entry name" value="Gal_mutarotase_sf_dom"/>
</dbReference>
<dbReference type="PANTHER" id="PTHR10091:SF0">
    <property type="entry name" value="GALACTOSE MUTAROTASE"/>
    <property type="match status" value="1"/>
</dbReference>
<keyword evidence="1" id="KW-0413">Isomerase</keyword>
<dbReference type="InterPro" id="IPR037480">
    <property type="entry name" value="YihR-like"/>
</dbReference>
<dbReference type="InterPro" id="IPR008183">
    <property type="entry name" value="Aldose_1/G6P_1-epimerase"/>
</dbReference>
<organism evidence="1 2">
    <name type="scientific">Bifidobacterium actinocoloniiforme DSM 22766</name>
    <dbReference type="NCBI Taxonomy" id="1437605"/>
    <lineage>
        <taxon>Bacteria</taxon>
        <taxon>Bacillati</taxon>
        <taxon>Actinomycetota</taxon>
        <taxon>Actinomycetes</taxon>
        <taxon>Bifidobacteriales</taxon>
        <taxon>Bifidobacteriaceae</taxon>
        <taxon>Bifidobacterium</taxon>
    </lineage>
</organism>
<dbReference type="PATRIC" id="fig|1437605.7.peg.627"/>
<dbReference type="Proteomes" id="UP000029015">
    <property type="component" value="Unassembled WGS sequence"/>
</dbReference>
<dbReference type="InterPro" id="IPR014718">
    <property type="entry name" value="GH-type_carb-bd"/>
</dbReference>
<dbReference type="eggNOG" id="COG2017">
    <property type="taxonomic scope" value="Bacteria"/>
</dbReference>
<dbReference type="PANTHER" id="PTHR10091">
    <property type="entry name" value="ALDOSE-1-EPIMERASE"/>
    <property type="match status" value="1"/>
</dbReference>
<dbReference type="Pfam" id="PF01263">
    <property type="entry name" value="Aldose_epim"/>
    <property type="match status" value="1"/>
</dbReference>
<comment type="caution">
    <text evidence="1">The sequence shown here is derived from an EMBL/GenBank/DDBJ whole genome shotgun (WGS) entry which is preliminary data.</text>
</comment>
<dbReference type="STRING" id="1437605.AB656_03045"/>
<dbReference type="AlphaFoldDB" id="A0A086Z0Y7"/>
<dbReference type="OrthoDB" id="4739604at2"/>
<dbReference type="GO" id="GO:0030246">
    <property type="term" value="F:carbohydrate binding"/>
    <property type="evidence" value="ECO:0007669"/>
    <property type="project" value="InterPro"/>
</dbReference>
<reference evidence="1 2" key="1">
    <citation type="submission" date="2014-03" db="EMBL/GenBank/DDBJ databases">
        <title>Genomics of Bifidobacteria.</title>
        <authorList>
            <person name="Ventura M."/>
            <person name="Milani C."/>
            <person name="Lugli G.A."/>
        </authorList>
    </citation>
    <scope>NUCLEOTIDE SEQUENCE [LARGE SCALE GENOMIC DNA]</scope>
    <source>
        <strain evidence="1 2">DSM 22766</strain>
    </source>
</reference>
<dbReference type="GO" id="GO:0006006">
    <property type="term" value="P:glucose metabolic process"/>
    <property type="evidence" value="ECO:0007669"/>
    <property type="project" value="TreeGrafter"/>
</dbReference>
<dbReference type="Gene3D" id="2.70.98.10">
    <property type="match status" value="1"/>
</dbReference>
<evidence type="ECO:0000313" key="1">
    <source>
        <dbReference type="EMBL" id="KFI40187.1"/>
    </source>
</evidence>
<dbReference type="EMBL" id="JGYK01000001">
    <property type="protein sequence ID" value="KFI40187.1"/>
    <property type="molecule type" value="Genomic_DNA"/>
</dbReference>
<keyword evidence="2" id="KW-1185">Reference proteome</keyword>
<name>A0A086Z0Y7_9BIFI</name>
<dbReference type="KEGG" id="bact:AB656_03045"/>
<dbReference type="GO" id="GO:0033499">
    <property type="term" value="P:galactose catabolic process via UDP-galactose, Leloir pathway"/>
    <property type="evidence" value="ECO:0007669"/>
    <property type="project" value="TreeGrafter"/>
</dbReference>